<dbReference type="GO" id="GO:0000922">
    <property type="term" value="C:spindle pole"/>
    <property type="evidence" value="ECO:0007669"/>
    <property type="project" value="TreeGrafter"/>
</dbReference>
<dbReference type="AlphaFoldDB" id="A0A8T3DN78"/>
<dbReference type="GO" id="GO:0005516">
    <property type="term" value="F:calmodulin binding"/>
    <property type="evidence" value="ECO:0007669"/>
    <property type="project" value="UniProtKB-KW"/>
</dbReference>
<dbReference type="PROSITE" id="PS50096">
    <property type="entry name" value="IQ"/>
    <property type="match status" value="2"/>
</dbReference>
<dbReference type="InterPro" id="IPR000048">
    <property type="entry name" value="IQ_motif_EF-hand-BS"/>
</dbReference>
<sequence length="362" mass="43183">MASLVRLQNEVGKIKEEFFKRNRIAEEHRNKENFAAIKIQSWFRGCQVRAYLRHLHRNAIIIQKIWRAFTAKACFRQMLKTAYFMMKMNFFNEMAVRIQRRWRGYYVWKYVHNYHARRQYLEGLMRKNEQVRRDLEEFGELQRRAREQAVMEREERERFTQAQKMHYLLSTHQNPGVYNSPFRDRPSEMELRMRNVRPLLVKTVPQMKRSVQGQHDLSSPGASPNLCATQPLPPIPSRKPQGPFREAAEVQRQRYRPLEPTLRVATSITALEEAREDLRRKDWTGHISAQPFQPFSNVRKNRRYEGMLHTCTAYDQVAYGSKHFREENLEKLQGKAPFKTVFTTSHLFDKFGCHYSNAGKIV</sequence>
<evidence type="ECO:0000313" key="7">
    <source>
        <dbReference type="EMBL" id="KAI1895695.1"/>
    </source>
</evidence>
<protein>
    <recommendedName>
        <fullName evidence="9">Spermatogenesis-associated protein 17</fullName>
    </recommendedName>
</protein>
<dbReference type="SUPFAM" id="SSF52540">
    <property type="entry name" value="P-loop containing nucleoside triphosphate hydrolases"/>
    <property type="match status" value="1"/>
</dbReference>
<dbReference type="PANTHER" id="PTHR22706:SF1">
    <property type="entry name" value="ASSEMBLY FACTOR FOR SPINDLE MICROTUBULES"/>
    <property type="match status" value="1"/>
</dbReference>
<evidence type="ECO:0000256" key="2">
    <source>
        <dbReference type="ARBA" id="ARBA00022490"/>
    </source>
</evidence>
<proteinExistence type="predicted"/>
<dbReference type="PANTHER" id="PTHR22706">
    <property type="entry name" value="ASSEMBLY FACTOR FOR SPINDLE MICROTUBULES"/>
    <property type="match status" value="1"/>
</dbReference>
<dbReference type="EMBL" id="JAERUA010000009">
    <property type="protein sequence ID" value="KAI1895695.1"/>
    <property type="molecule type" value="Genomic_DNA"/>
</dbReference>
<organism evidence="7 8">
    <name type="scientific">Albula goreensis</name>
    <dbReference type="NCBI Taxonomy" id="1534307"/>
    <lineage>
        <taxon>Eukaryota</taxon>
        <taxon>Metazoa</taxon>
        <taxon>Chordata</taxon>
        <taxon>Craniata</taxon>
        <taxon>Vertebrata</taxon>
        <taxon>Euteleostomi</taxon>
        <taxon>Actinopterygii</taxon>
        <taxon>Neopterygii</taxon>
        <taxon>Teleostei</taxon>
        <taxon>Albuliformes</taxon>
        <taxon>Albulidae</taxon>
        <taxon>Albula</taxon>
    </lineage>
</organism>
<keyword evidence="2" id="KW-0963">Cytoplasm</keyword>
<dbReference type="GO" id="GO:0051295">
    <property type="term" value="P:establishment of meiotic spindle localization"/>
    <property type="evidence" value="ECO:0007669"/>
    <property type="project" value="TreeGrafter"/>
</dbReference>
<dbReference type="InterPro" id="IPR027417">
    <property type="entry name" value="P-loop_NTPase"/>
</dbReference>
<keyword evidence="8" id="KW-1185">Reference proteome</keyword>
<feature type="coiled-coil region" evidence="5">
    <location>
        <begin position="121"/>
        <end position="148"/>
    </location>
</feature>
<gene>
    <name evidence="7" type="ORF">AGOR_G00108890</name>
</gene>
<feature type="compositionally biased region" description="Polar residues" evidence="6">
    <location>
        <begin position="212"/>
        <end position="228"/>
    </location>
</feature>
<evidence type="ECO:0000313" key="8">
    <source>
        <dbReference type="Proteomes" id="UP000829720"/>
    </source>
</evidence>
<dbReference type="GO" id="GO:0007051">
    <property type="term" value="P:spindle organization"/>
    <property type="evidence" value="ECO:0007669"/>
    <property type="project" value="TreeGrafter"/>
</dbReference>
<evidence type="ECO:0000256" key="5">
    <source>
        <dbReference type="SAM" id="Coils"/>
    </source>
</evidence>
<evidence type="ECO:0000256" key="4">
    <source>
        <dbReference type="ARBA" id="ARBA00022860"/>
    </source>
</evidence>
<reference evidence="7" key="1">
    <citation type="submission" date="2021-01" db="EMBL/GenBank/DDBJ databases">
        <authorList>
            <person name="Zahm M."/>
            <person name="Roques C."/>
            <person name="Cabau C."/>
            <person name="Klopp C."/>
            <person name="Donnadieu C."/>
            <person name="Jouanno E."/>
            <person name="Lampietro C."/>
            <person name="Louis A."/>
            <person name="Herpin A."/>
            <person name="Echchiki A."/>
            <person name="Berthelot C."/>
            <person name="Parey E."/>
            <person name="Roest-Crollius H."/>
            <person name="Braasch I."/>
            <person name="Postlethwait J."/>
            <person name="Bobe J."/>
            <person name="Montfort J."/>
            <person name="Bouchez O."/>
            <person name="Begum T."/>
            <person name="Mejri S."/>
            <person name="Adams A."/>
            <person name="Chen W.-J."/>
            <person name="Guiguen Y."/>
        </authorList>
    </citation>
    <scope>NUCLEOTIDE SEQUENCE</scope>
    <source>
        <tissue evidence="7">Blood</tissue>
    </source>
</reference>
<name>A0A8T3DN78_9TELE</name>
<dbReference type="Gene3D" id="1.20.5.190">
    <property type="match status" value="2"/>
</dbReference>
<keyword evidence="4" id="KW-0112">Calmodulin-binding</keyword>
<dbReference type="OrthoDB" id="190375at2759"/>
<evidence type="ECO:0008006" key="9">
    <source>
        <dbReference type="Google" id="ProtNLM"/>
    </source>
</evidence>
<comment type="subcellular location">
    <subcellularLocation>
        <location evidence="1">Cytoplasm</location>
    </subcellularLocation>
</comment>
<accession>A0A8T3DN78</accession>
<dbReference type="Pfam" id="PF00612">
    <property type="entry name" value="IQ"/>
    <property type="match status" value="2"/>
</dbReference>
<evidence type="ECO:0000256" key="3">
    <source>
        <dbReference type="ARBA" id="ARBA00022737"/>
    </source>
</evidence>
<feature type="region of interest" description="Disordered" evidence="6">
    <location>
        <begin position="212"/>
        <end position="251"/>
    </location>
</feature>
<evidence type="ECO:0000256" key="6">
    <source>
        <dbReference type="SAM" id="MobiDB-lite"/>
    </source>
</evidence>
<dbReference type="GO" id="GO:0000278">
    <property type="term" value="P:mitotic cell cycle"/>
    <property type="evidence" value="ECO:0007669"/>
    <property type="project" value="TreeGrafter"/>
</dbReference>
<keyword evidence="5" id="KW-0175">Coiled coil</keyword>
<dbReference type="Proteomes" id="UP000829720">
    <property type="component" value="Unassembled WGS sequence"/>
</dbReference>
<dbReference type="SMART" id="SM00015">
    <property type="entry name" value="IQ"/>
    <property type="match status" value="3"/>
</dbReference>
<comment type="caution">
    <text evidence="7">The sequence shown here is derived from an EMBL/GenBank/DDBJ whole genome shotgun (WGS) entry which is preliminary data.</text>
</comment>
<keyword evidence="3" id="KW-0677">Repeat</keyword>
<evidence type="ECO:0000256" key="1">
    <source>
        <dbReference type="ARBA" id="ARBA00004496"/>
    </source>
</evidence>
<dbReference type="GO" id="GO:0005737">
    <property type="term" value="C:cytoplasm"/>
    <property type="evidence" value="ECO:0007669"/>
    <property type="project" value="UniProtKB-SubCell"/>
</dbReference>
<dbReference type="InterPro" id="IPR051185">
    <property type="entry name" value="ASPM"/>
</dbReference>